<organism evidence="3 4">
    <name type="scientific">Synchytrium endobioticum</name>
    <dbReference type="NCBI Taxonomy" id="286115"/>
    <lineage>
        <taxon>Eukaryota</taxon>
        <taxon>Fungi</taxon>
        <taxon>Fungi incertae sedis</taxon>
        <taxon>Chytridiomycota</taxon>
        <taxon>Chytridiomycota incertae sedis</taxon>
        <taxon>Chytridiomycetes</taxon>
        <taxon>Synchytriales</taxon>
        <taxon>Synchytriaceae</taxon>
        <taxon>Synchytrium</taxon>
    </lineage>
</organism>
<feature type="chain" id="PRO_5021226786" evidence="2">
    <location>
        <begin position="17"/>
        <end position="134"/>
    </location>
</feature>
<dbReference type="VEuPathDB" id="FungiDB:SeMB42_g02518"/>
<evidence type="ECO:0000256" key="1">
    <source>
        <dbReference type="SAM" id="MobiDB-lite"/>
    </source>
</evidence>
<reference evidence="3 4" key="1">
    <citation type="journal article" date="2019" name="Sci. Rep.">
        <title>Comparative genomics of chytrid fungi reveal insights into the obligate biotrophic and pathogenic lifestyle of Synchytrium endobioticum.</title>
        <authorList>
            <person name="van de Vossenberg B.T.L.H."/>
            <person name="Warris S."/>
            <person name="Nguyen H.D.T."/>
            <person name="van Gent-Pelzer M.P.E."/>
            <person name="Joly D.L."/>
            <person name="van de Geest H.C."/>
            <person name="Bonants P.J.M."/>
            <person name="Smith D.S."/>
            <person name="Levesque C.A."/>
            <person name="van der Lee T.A.J."/>
        </authorList>
    </citation>
    <scope>NUCLEOTIDE SEQUENCE [LARGE SCALE GENOMIC DNA]</scope>
    <source>
        <strain evidence="3 4">MB42</strain>
    </source>
</reference>
<feature type="signal peptide" evidence="2">
    <location>
        <begin position="1"/>
        <end position="16"/>
    </location>
</feature>
<name>A0A507DDF3_9FUNG</name>
<dbReference type="AlphaFoldDB" id="A0A507DDF3"/>
<comment type="caution">
    <text evidence="3">The sequence shown here is derived from an EMBL/GenBank/DDBJ whole genome shotgun (WGS) entry which is preliminary data.</text>
</comment>
<dbReference type="Proteomes" id="UP000317494">
    <property type="component" value="Unassembled WGS sequence"/>
</dbReference>
<evidence type="ECO:0000313" key="3">
    <source>
        <dbReference type="EMBL" id="TPX49712.1"/>
    </source>
</evidence>
<feature type="region of interest" description="Disordered" evidence="1">
    <location>
        <begin position="47"/>
        <end position="70"/>
    </location>
</feature>
<keyword evidence="2" id="KW-0732">Signal</keyword>
<gene>
    <name evidence="3" type="ORF">SeMB42_g02518</name>
</gene>
<protein>
    <submittedName>
        <fullName evidence="3">Uncharacterized protein</fullName>
    </submittedName>
</protein>
<proteinExistence type="predicted"/>
<sequence>MWGVLRLNAATRLAVGWLTKVTVPNLKSVFHGNWQLAFVNLDVSNDEEDEQGGGTSVQHEGQIHKGTQNRKVHHSMQEFEECSRRSLLDLCLIGRGKTRANDQCASEVRKLGFVYLHIILISDSYPFSTRHGIK</sequence>
<accession>A0A507DDF3</accession>
<dbReference type="EMBL" id="QEAN01000078">
    <property type="protein sequence ID" value="TPX49712.1"/>
    <property type="molecule type" value="Genomic_DNA"/>
</dbReference>
<keyword evidence="4" id="KW-1185">Reference proteome</keyword>
<evidence type="ECO:0000313" key="4">
    <source>
        <dbReference type="Proteomes" id="UP000317494"/>
    </source>
</evidence>
<evidence type="ECO:0000256" key="2">
    <source>
        <dbReference type="SAM" id="SignalP"/>
    </source>
</evidence>